<gene>
    <name evidence="1" type="ORF">IP93_01909</name>
</gene>
<organism evidence="1 2">
    <name type="scientific">Aerolutibacter ruishenii</name>
    <dbReference type="NCBI Taxonomy" id="686800"/>
    <lineage>
        <taxon>Bacteria</taxon>
        <taxon>Pseudomonadati</taxon>
        <taxon>Pseudomonadota</taxon>
        <taxon>Gammaproteobacteria</taxon>
        <taxon>Lysobacterales</taxon>
        <taxon>Lysobacteraceae</taxon>
        <taxon>Aerolutibacter</taxon>
    </lineage>
</organism>
<evidence type="ECO:0000313" key="1">
    <source>
        <dbReference type="EMBL" id="TWI10330.1"/>
    </source>
</evidence>
<accession>A0A562LRS1</accession>
<keyword evidence="2" id="KW-1185">Reference proteome</keyword>
<dbReference type="AlphaFoldDB" id="A0A562LRS1"/>
<proteinExistence type="predicted"/>
<dbReference type="EMBL" id="VLKP01000007">
    <property type="protein sequence ID" value="TWI10330.1"/>
    <property type="molecule type" value="Genomic_DNA"/>
</dbReference>
<name>A0A562LRS1_9GAMM</name>
<reference evidence="1 2" key="1">
    <citation type="journal article" date="2015" name="Stand. Genomic Sci.">
        <title>Genomic Encyclopedia of Bacterial and Archaeal Type Strains, Phase III: the genomes of soil and plant-associated and newly described type strains.</title>
        <authorList>
            <person name="Whitman W.B."/>
            <person name="Woyke T."/>
            <person name="Klenk H.P."/>
            <person name="Zhou Y."/>
            <person name="Lilburn T.G."/>
            <person name="Beck B.J."/>
            <person name="De Vos P."/>
            <person name="Vandamme P."/>
            <person name="Eisen J.A."/>
            <person name="Garrity G."/>
            <person name="Hugenholtz P."/>
            <person name="Kyrpides N.C."/>
        </authorList>
    </citation>
    <scope>NUCLEOTIDE SEQUENCE [LARGE SCALE GENOMIC DNA]</scope>
    <source>
        <strain evidence="1 2">CGMCC 1.10136</strain>
    </source>
</reference>
<evidence type="ECO:0000313" key="2">
    <source>
        <dbReference type="Proteomes" id="UP000316471"/>
    </source>
</evidence>
<dbReference type="InterPro" id="IPR021834">
    <property type="entry name" value="DUF3426"/>
</dbReference>
<dbReference type="Proteomes" id="UP000316471">
    <property type="component" value="Unassembled WGS sequence"/>
</dbReference>
<dbReference type="Pfam" id="PF11906">
    <property type="entry name" value="DUF3426"/>
    <property type="match status" value="1"/>
</dbReference>
<protein>
    <submittedName>
        <fullName evidence="1">Uncharacterized protein DUF3426</fullName>
    </submittedName>
</protein>
<comment type="caution">
    <text evidence="1">The sequence shown here is derived from an EMBL/GenBank/DDBJ whole genome shotgun (WGS) entry which is preliminary data.</text>
</comment>
<sequence>MVDSGPRWPGMAIIALLLATLVLQTLLAQRDELAAQPRWRPTLERVCGVLGCSLPAWRDPAAFTMVTRSVRPSPARPGVLEITATFRNDAPRDQAWPVLLLSLSDIHGQIVGARAFRPDEYRDQHTTGDTLAPGQTATVLLDVVEPAPDTVAFSFDFR</sequence>